<dbReference type="Pfam" id="PF13472">
    <property type="entry name" value="Lipase_GDSL_2"/>
    <property type="match status" value="1"/>
</dbReference>
<dbReference type="PROSITE" id="PS51257">
    <property type="entry name" value="PROKAR_LIPOPROTEIN"/>
    <property type="match status" value="1"/>
</dbReference>
<gene>
    <name evidence="3" type="ORF">J3R75_001298</name>
</gene>
<keyword evidence="4" id="KW-1185">Reference proteome</keyword>
<feature type="domain" description="SGNH hydrolase-type esterase" evidence="2">
    <location>
        <begin position="60"/>
        <end position="222"/>
    </location>
</feature>
<dbReference type="AlphaFoldDB" id="A0AAE3VF80"/>
<dbReference type="CDD" id="cd00229">
    <property type="entry name" value="SGNH_hydrolase"/>
    <property type="match status" value="1"/>
</dbReference>
<sequence>MIRQVGMMAAALLAGCAVAAEAAEEPATRRPAVEYTVRGGLPNFYRQAEGGMAPLRVAYFGGSITAAGGWRVQTLAWFRESYPAAEITEINGAISGTNVGLGVYRLDYDVLRHKPDLLFVEFAVNDGGTSAKEIHRGMEGVVRKVWQASPETDICFVYTLTGGMVADFAKGVYPHAASCMEDIADYYGIPSIHLGYDVARRAAEGKLIFKSAEPEAVRRKALQDDGVWHFTNDNVHPYADTGHPLYTEAIKRGFAAFRAAVAPAQKPHALAAPYRADNLENARTLPLSAAKLTGSWRRQDSASELPAKNVALRLPELWQAAGPGATLELRFKGTEMRIYGLVGPDCGQVSYSVDDGPLQTVTQISRGYWSDCYILGTINVAMGLEDKVHSVKMFVAPEPIADKLAVLQMSPKYRELTAEALAASPLSAQHWYAGNILLVGEIVP</sequence>
<organism evidence="3 4">
    <name type="scientific">Oligosphaera ethanolica</name>
    <dbReference type="NCBI Taxonomy" id="760260"/>
    <lineage>
        <taxon>Bacteria</taxon>
        <taxon>Pseudomonadati</taxon>
        <taxon>Lentisphaerota</taxon>
        <taxon>Oligosphaeria</taxon>
        <taxon>Oligosphaerales</taxon>
        <taxon>Oligosphaeraceae</taxon>
        <taxon>Oligosphaera</taxon>
    </lineage>
</organism>
<dbReference type="PANTHER" id="PTHR34407:SF1">
    <property type="entry name" value="SGNH HYDROLASE-TYPE ESTERASE DOMAIN-CONTAINING PROTEIN"/>
    <property type="match status" value="1"/>
</dbReference>
<accession>A0AAE3VF80</accession>
<dbReference type="Proteomes" id="UP001238163">
    <property type="component" value="Unassembled WGS sequence"/>
</dbReference>
<evidence type="ECO:0000256" key="1">
    <source>
        <dbReference type="SAM" id="SignalP"/>
    </source>
</evidence>
<keyword evidence="1" id="KW-0732">Signal</keyword>
<dbReference type="Gene3D" id="3.40.50.1110">
    <property type="entry name" value="SGNH hydrolase"/>
    <property type="match status" value="1"/>
</dbReference>
<feature type="signal peptide" evidence="1">
    <location>
        <begin position="1"/>
        <end position="19"/>
    </location>
</feature>
<name>A0AAE3VF80_9BACT</name>
<evidence type="ECO:0000313" key="3">
    <source>
        <dbReference type="EMBL" id="MDQ0289191.1"/>
    </source>
</evidence>
<dbReference type="InterPro" id="IPR036514">
    <property type="entry name" value="SGNH_hydro_sf"/>
</dbReference>
<dbReference type="PANTHER" id="PTHR34407">
    <property type="entry name" value="EXPRESSED PROTEIN"/>
    <property type="match status" value="1"/>
</dbReference>
<dbReference type="SUPFAM" id="SSF52266">
    <property type="entry name" value="SGNH hydrolase"/>
    <property type="match status" value="1"/>
</dbReference>
<evidence type="ECO:0000313" key="4">
    <source>
        <dbReference type="Proteomes" id="UP001238163"/>
    </source>
</evidence>
<evidence type="ECO:0000259" key="2">
    <source>
        <dbReference type="Pfam" id="PF13472"/>
    </source>
</evidence>
<feature type="chain" id="PRO_5041931755" evidence="1">
    <location>
        <begin position="20"/>
        <end position="444"/>
    </location>
</feature>
<reference evidence="3" key="1">
    <citation type="submission" date="2023-07" db="EMBL/GenBank/DDBJ databases">
        <title>Genomic Encyclopedia of Type Strains, Phase IV (KMG-IV): sequencing the most valuable type-strain genomes for metagenomic binning, comparative biology and taxonomic classification.</title>
        <authorList>
            <person name="Goeker M."/>
        </authorList>
    </citation>
    <scope>NUCLEOTIDE SEQUENCE</scope>
    <source>
        <strain evidence="3">DSM 24202</strain>
    </source>
</reference>
<proteinExistence type="predicted"/>
<dbReference type="GO" id="GO:0016788">
    <property type="term" value="F:hydrolase activity, acting on ester bonds"/>
    <property type="evidence" value="ECO:0007669"/>
    <property type="project" value="UniProtKB-ARBA"/>
</dbReference>
<dbReference type="Gene3D" id="2.60.120.260">
    <property type="entry name" value="Galactose-binding domain-like"/>
    <property type="match status" value="1"/>
</dbReference>
<dbReference type="RefSeq" id="WP_307260543.1">
    <property type="nucleotide sequence ID" value="NZ_JAUSVL010000001.1"/>
</dbReference>
<protein>
    <submittedName>
        <fullName evidence="3">Lysophospholipase L1-like esterase</fullName>
    </submittedName>
</protein>
<dbReference type="InterPro" id="IPR013830">
    <property type="entry name" value="SGNH_hydro"/>
</dbReference>
<dbReference type="EMBL" id="JAUSVL010000001">
    <property type="protein sequence ID" value="MDQ0289191.1"/>
    <property type="molecule type" value="Genomic_DNA"/>
</dbReference>
<comment type="caution">
    <text evidence="3">The sequence shown here is derived from an EMBL/GenBank/DDBJ whole genome shotgun (WGS) entry which is preliminary data.</text>
</comment>